<evidence type="ECO:0000256" key="3">
    <source>
        <dbReference type="ARBA" id="ARBA00009025"/>
    </source>
</evidence>
<dbReference type="InterPro" id="IPR001750">
    <property type="entry name" value="ND/Mrp_TM"/>
</dbReference>
<keyword evidence="13 17" id="KW-0830">Ubiquinone</keyword>
<dbReference type="GO" id="GO:0031966">
    <property type="term" value="C:mitochondrial membrane"/>
    <property type="evidence" value="ECO:0007669"/>
    <property type="project" value="UniProtKB-SubCell"/>
</dbReference>
<keyword evidence="11 17" id="KW-1133">Transmembrane helix</keyword>
<evidence type="ECO:0000256" key="15">
    <source>
        <dbReference type="ARBA" id="ARBA00023136"/>
    </source>
</evidence>
<evidence type="ECO:0000256" key="4">
    <source>
        <dbReference type="ARBA" id="ARBA00012944"/>
    </source>
</evidence>
<feature type="transmembrane region" description="Helical" evidence="17">
    <location>
        <begin position="50"/>
        <end position="69"/>
    </location>
</feature>
<dbReference type="GO" id="GO:0003954">
    <property type="term" value="F:NADH dehydrogenase activity"/>
    <property type="evidence" value="ECO:0007669"/>
    <property type="project" value="TreeGrafter"/>
</dbReference>
<feature type="domain" description="NADH:quinone oxidoreductase/Mrp antiporter transmembrane" evidence="18">
    <location>
        <begin position="92"/>
        <end position="380"/>
    </location>
</feature>
<dbReference type="GeneID" id="11123353"/>
<dbReference type="EC" id="7.1.1.2" evidence="4 17"/>
<evidence type="ECO:0000256" key="16">
    <source>
        <dbReference type="ARBA" id="ARBA00049551"/>
    </source>
</evidence>
<feature type="transmembrane region" description="Helical" evidence="17">
    <location>
        <begin position="129"/>
        <end position="153"/>
    </location>
</feature>
<dbReference type="InterPro" id="IPR003918">
    <property type="entry name" value="NADH_UbQ_OxRdtase"/>
</dbReference>
<feature type="transmembrane region" description="Helical" evidence="17">
    <location>
        <begin position="323"/>
        <end position="345"/>
    </location>
</feature>
<keyword evidence="9" id="KW-1278">Translocase</keyword>
<geneLocation type="mitochondrion" evidence="19"/>
<evidence type="ECO:0000256" key="13">
    <source>
        <dbReference type="ARBA" id="ARBA00023075"/>
    </source>
</evidence>
<dbReference type="EMBL" id="JN122005">
    <property type="protein sequence ID" value="AEM23863.1"/>
    <property type="molecule type" value="Genomic_DNA"/>
</dbReference>
<evidence type="ECO:0000256" key="14">
    <source>
        <dbReference type="ARBA" id="ARBA00023128"/>
    </source>
</evidence>
<dbReference type="GO" id="GO:0008137">
    <property type="term" value="F:NADH dehydrogenase (ubiquinone) activity"/>
    <property type="evidence" value="ECO:0007669"/>
    <property type="project" value="UniProtKB-UniRule"/>
</dbReference>
<sequence>MMWITEMLICFLSLFFFLFVDSLLFFLSMMMLYQLFISSNFFSFLFTEDWLSNIMMFMSMSIYLILFLICSKKLMKLIIISMMITTSLFFMSGDLMLFFLMFEFSLIPMMMMMMFFGNQAERLKSMYWMLMYTLISSFPFFMVLMYMMNYFCIRWTGSMFLFSNFDLVMEKNVFYFMMFISFLVKIPSFFLHSWLPKAHVEASLEGSMLLAGLMLKMGGYGMLRFMLFFKKSFSSSFFAVLFIIFSLGTLISSLMVISSDDMKVMVAYSSVSHMNFMLLGLNSMKLLSTKSVMIIMFSHSMTSCILFYLVTEVYSKIHSRSILIGKGMLTIFQSYFLLSFIAWAMNMSAPPSLSFIGELLSIICLFNYSFLVIFLVLFYVFINSFYSMMSFGLLNHSFYSLKFKSSFNWLFIQSSSFFSFLVISFFFFDMLLI</sequence>
<dbReference type="CTD" id="4538"/>
<keyword evidence="8 17" id="KW-0812">Transmembrane</keyword>
<evidence type="ECO:0000256" key="9">
    <source>
        <dbReference type="ARBA" id="ARBA00022967"/>
    </source>
</evidence>
<name>G1EN80_9NEOP</name>
<evidence type="ECO:0000256" key="7">
    <source>
        <dbReference type="ARBA" id="ARBA00022660"/>
    </source>
</evidence>
<keyword evidence="6 17" id="KW-0813">Transport</keyword>
<keyword evidence="14 17" id="KW-0496">Mitochondrion</keyword>
<evidence type="ECO:0000256" key="1">
    <source>
        <dbReference type="ARBA" id="ARBA00003257"/>
    </source>
</evidence>
<accession>G1EN80</accession>
<comment type="catalytic activity">
    <reaction evidence="16 17">
        <text>a ubiquinone + NADH + 5 H(+)(in) = a ubiquinol + NAD(+) + 4 H(+)(out)</text>
        <dbReference type="Rhea" id="RHEA:29091"/>
        <dbReference type="Rhea" id="RHEA-COMP:9565"/>
        <dbReference type="Rhea" id="RHEA-COMP:9566"/>
        <dbReference type="ChEBI" id="CHEBI:15378"/>
        <dbReference type="ChEBI" id="CHEBI:16389"/>
        <dbReference type="ChEBI" id="CHEBI:17976"/>
        <dbReference type="ChEBI" id="CHEBI:57540"/>
        <dbReference type="ChEBI" id="CHEBI:57945"/>
        <dbReference type="EC" id="7.1.1.2"/>
    </reaction>
</comment>
<dbReference type="RefSeq" id="YP_004842323.1">
    <property type="nucleotide sequence ID" value="NC_015999.1"/>
</dbReference>
<evidence type="ECO:0000256" key="6">
    <source>
        <dbReference type="ARBA" id="ARBA00022448"/>
    </source>
</evidence>
<evidence type="ECO:0000256" key="17">
    <source>
        <dbReference type="RuleBase" id="RU003297"/>
    </source>
</evidence>
<dbReference type="PANTHER" id="PTHR43507:SF20">
    <property type="entry name" value="NADH-UBIQUINONE OXIDOREDUCTASE CHAIN 4"/>
    <property type="match status" value="1"/>
</dbReference>
<evidence type="ECO:0000259" key="18">
    <source>
        <dbReference type="Pfam" id="PF00361"/>
    </source>
</evidence>
<dbReference type="Pfam" id="PF00361">
    <property type="entry name" value="Proton_antipo_M"/>
    <property type="match status" value="1"/>
</dbReference>
<keyword evidence="10 17" id="KW-0249">Electron transport</keyword>
<evidence type="ECO:0000256" key="12">
    <source>
        <dbReference type="ARBA" id="ARBA00023027"/>
    </source>
</evidence>
<dbReference type="GO" id="GO:0042773">
    <property type="term" value="P:ATP synthesis coupled electron transport"/>
    <property type="evidence" value="ECO:0007669"/>
    <property type="project" value="InterPro"/>
</dbReference>
<comment type="similarity">
    <text evidence="3 17">Belongs to the complex I subunit 4 family.</text>
</comment>
<proteinExistence type="inferred from homology"/>
<comment type="function">
    <text evidence="1">Core subunit of the mitochondrial membrane respiratory chain NADH dehydrogenase (Complex I) that is believed to belong to the minimal assembly required for catalysis. Complex I functions in the transfer of electrons from NADH to the respiratory chain. The immediate electron acceptor for the enzyme is believed to be ubiquinone.</text>
</comment>
<evidence type="ECO:0000256" key="10">
    <source>
        <dbReference type="ARBA" id="ARBA00022982"/>
    </source>
</evidence>
<dbReference type="AlphaFoldDB" id="G1EN80"/>
<feature type="transmembrane region" description="Helical" evidence="17">
    <location>
        <begin position="97"/>
        <end position="117"/>
    </location>
</feature>
<feature type="transmembrane region" description="Helical" evidence="17">
    <location>
        <begin position="407"/>
        <end position="428"/>
    </location>
</feature>
<organism evidence="19">
    <name type="scientific">Ibidoecus bisignatus</name>
    <name type="common">glossy ibis head louse</name>
    <dbReference type="NCBI Taxonomy" id="236520"/>
    <lineage>
        <taxon>Eukaryota</taxon>
        <taxon>Metazoa</taxon>
        <taxon>Ecdysozoa</taxon>
        <taxon>Arthropoda</taxon>
        <taxon>Hexapoda</taxon>
        <taxon>Insecta</taxon>
        <taxon>Pterygota</taxon>
        <taxon>Neoptera</taxon>
        <taxon>Paraneoptera</taxon>
        <taxon>Psocodea</taxon>
        <taxon>Troctomorpha</taxon>
        <taxon>Phthiraptera</taxon>
        <taxon>Ischnocera</taxon>
        <taxon>Philopteridae</taxon>
        <taxon>Ibidoecus</taxon>
    </lineage>
</organism>
<feature type="transmembrane region" description="Helical" evidence="17">
    <location>
        <begin position="235"/>
        <end position="257"/>
    </location>
</feature>
<keyword evidence="15 17" id="KW-0472">Membrane</keyword>
<feature type="transmembrane region" description="Helical" evidence="17">
    <location>
        <begin position="293"/>
        <end position="311"/>
    </location>
</feature>
<feature type="transmembrane region" description="Helical" evidence="17">
    <location>
        <begin position="7"/>
        <end position="30"/>
    </location>
</feature>
<comment type="subcellular location">
    <subcellularLocation>
        <location evidence="2 17">Mitochondrion membrane</location>
        <topology evidence="2 17">Multi-pass membrane protein</topology>
    </subcellularLocation>
</comment>
<evidence type="ECO:0000313" key="19">
    <source>
        <dbReference type="EMBL" id="AEM23863.1"/>
    </source>
</evidence>
<dbReference type="GO" id="GO:0015990">
    <property type="term" value="P:electron transport coupled proton transport"/>
    <property type="evidence" value="ECO:0007669"/>
    <property type="project" value="TreeGrafter"/>
</dbReference>
<dbReference type="PANTHER" id="PTHR43507">
    <property type="entry name" value="NADH-UBIQUINONE OXIDOREDUCTASE CHAIN 4"/>
    <property type="match status" value="1"/>
</dbReference>
<gene>
    <name evidence="19" type="primary">ND4</name>
</gene>
<feature type="transmembrane region" description="Helical" evidence="17">
    <location>
        <begin position="207"/>
        <end position="229"/>
    </location>
</feature>
<reference evidence="19" key="1">
    <citation type="journal article" date="2011" name="BMC Genomics">
        <title>Mitochondrial genome deletions and minicircles are common in lice (Insecta: Phthiraptera).</title>
        <authorList>
            <person name="Cameron S.L."/>
            <person name="Yoshizawa K."/>
            <person name="Mizukoshi A."/>
            <person name="Whiting M.F."/>
            <person name="Johnson K.P."/>
        </authorList>
    </citation>
    <scope>NUCLEOTIDE SEQUENCE</scope>
</reference>
<evidence type="ECO:0000256" key="2">
    <source>
        <dbReference type="ARBA" id="ARBA00004225"/>
    </source>
</evidence>
<feature type="transmembrane region" description="Helical" evidence="17">
    <location>
        <begin position="173"/>
        <end position="195"/>
    </location>
</feature>
<evidence type="ECO:0000256" key="11">
    <source>
        <dbReference type="ARBA" id="ARBA00022989"/>
    </source>
</evidence>
<keyword evidence="12 17" id="KW-0520">NAD</keyword>
<evidence type="ECO:0000256" key="5">
    <source>
        <dbReference type="ARBA" id="ARBA00021006"/>
    </source>
</evidence>
<protein>
    <recommendedName>
        <fullName evidence="5 17">NADH-ubiquinone oxidoreductase chain 4</fullName>
        <ecNumber evidence="4 17">7.1.1.2</ecNumber>
    </recommendedName>
</protein>
<dbReference type="PRINTS" id="PR01437">
    <property type="entry name" value="NUOXDRDTASE4"/>
</dbReference>
<evidence type="ECO:0000256" key="8">
    <source>
        <dbReference type="ARBA" id="ARBA00022692"/>
    </source>
</evidence>
<comment type="function">
    <text evidence="17">Core subunit of the mitochondrial membrane respiratory chain NADH dehydrogenase (Complex I) which catalyzes electron transfer from NADH through the respiratory chain, using ubiquinone as an electron acceptor. Essential for the catalytic activity and assembly of complex I.</text>
</comment>
<feature type="transmembrane region" description="Helical" evidence="17">
    <location>
        <begin position="365"/>
        <end position="386"/>
    </location>
</feature>
<keyword evidence="7 17" id="KW-0679">Respiratory chain</keyword>
<dbReference type="GO" id="GO:0048039">
    <property type="term" value="F:ubiquinone binding"/>
    <property type="evidence" value="ECO:0007669"/>
    <property type="project" value="TreeGrafter"/>
</dbReference>